<feature type="domain" description="Fe2OG dioxygenase" evidence="5">
    <location>
        <begin position="197"/>
        <end position="299"/>
    </location>
</feature>
<dbReference type="GO" id="GO:0046872">
    <property type="term" value="F:metal ion binding"/>
    <property type="evidence" value="ECO:0007669"/>
    <property type="project" value="UniProtKB-KW"/>
</dbReference>
<sequence length="351" mass="39815">MSETLESAVFKPVQELAVDCNTPPERYIYTCSNEAIDVNPPVLDIPVIDLNSLQSSSPSADRELEKLRVSVTSCGCFQLIGHGMTSSFLDQVYSIGRDFFALPLQEKLKCFKTAENPQGYGNDSEHSEVLEWTDRLYLVTSPEDQIKFQAWPQSPAIFRELLQEYTEKIKLLNEVVLKVLSRSLNLKASCLLDQYGENAYMIARFNYYPACPRPDLTLGVKPHADATAITFLLQDKQVEGLQVLKDDQWFSVPTVPDALLVNIGDQVEIMSNGIYKSPVHRVVTNSERERMTVAMFCSPNSTRYIEPAEELISKTRPRLYKKVKNYFDVCFESYQQGKLPIEVAKEGCDEH</sequence>
<reference evidence="6" key="2">
    <citation type="submission" date="2022-03" db="EMBL/GenBank/DDBJ databases">
        <title>Draft title - Genomic analysis of global carrot germplasm unveils the trajectory of domestication and the origin of high carotenoid orange carrot.</title>
        <authorList>
            <person name="Iorizzo M."/>
            <person name="Ellison S."/>
            <person name="Senalik D."/>
            <person name="Macko-Podgorni A."/>
            <person name="Grzebelus D."/>
            <person name="Bostan H."/>
            <person name="Rolling W."/>
            <person name="Curaba J."/>
            <person name="Simon P."/>
        </authorList>
    </citation>
    <scope>NUCLEOTIDE SEQUENCE</scope>
    <source>
        <tissue evidence="6">Leaf</tissue>
    </source>
</reference>
<dbReference type="Pfam" id="PF14226">
    <property type="entry name" value="DIOX_N"/>
    <property type="match status" value="1"/>
</dbReference>
<evidence type="ECO:0000256" key="3">
    <source>
        <dbReference type="ARBA" id="ARBA00023004"/>
    </source>
</evidence>
<reference evidence="6" key="1">
    <citation type="journal article" date="2016" name="Nat. Genet.">
        <title>A high-quality carrot genome assembly provides new insights into carotenoid accumulation and asterid genome evolution.</title>
        <authorList>
            <person name="Iorizzo M."/>
            <person name="Ellison S."/>
            <person name="Senalik D."/>
            <person name="Zeng P."/>
            <person name="Satapoomin P."/>
            <person name="Huang J."/>
            <person name="Bowman M."/>
            <person name="Iovene M."/>
            <person name="Sanseverino W."/>
            <person name="Cavagnaro P."/>
            <person name="Yildiz M."/>
            <person name="Macko-Podgorni A."/>
            <person name="Moranska E."/>
            <person name="Grzebelus E."/>
            <person name="Grzebelus D."/>
            <person name="Ashrafi H."/>
            <person name="Zheng Z."/>
            <person name="Cheng S."/>
            <person name="Spooner D."/>
            <person name="Van Deynze A."/>
            <person name="Simon P."/>
        </authorList>
    </citation>
    <scope>NUCLEOTIDE SEQUENCE</scope>
    <source>
        <tissue evidence="6">Leaf</tissue>
    </source>
</reference>
<dbReference type="GO" id="GO:0016705">
    <property type="term" value="F:oxidoreductase activity, acting on paired donors, with incorporation or reduction of molecular oxygen"/>
    <property type="evidence" value="ECO:0007669"/>
    <property type="project" value="UniProtKB-ARBA"/>
</dbReference>
<dbReference type="InterPro" id="IPR050295">
    <property type="entry name" value="Plant_2OG-oxidoreductases"/>
</dbReference>
<evidence type="ECO:0000313" key="6">
    <source>
        <dbReference type="EMBL" id="WOG96582.1"/>
    </source>
</evidence>
<keyword evidence="7" id="KW-1185">Reference proteome</keyword>
<dbReference type="PANTHER" id="PTHR47991">
    <property type="entry name" value="OXOGLUTARATE/IRON-DEPENDENT DIOXYGENASE"/>
    <property type="match status" value="1"/>
</dbReference>
<dbReference type="InterPro" id="IPR005123">
    <property type="entry name" value="Oxoglu/Fe-dep_dioxygenase_dom"/>
</dbReference>
<comment type="similarity">
    <text evidence="1 4">Belongs to the iron/ascorbate-dependent oxidoreductase family.</text>
</comment>
<dbReference type="Proteomes" id="UP000077755">
    <property type="component" value="Chromosome 4"/>
</dbReference>
<protein>
    <recommendedName>
        <fullName evidence="5">Fe2OG dioxygenase domain-containing protein</fullName>
    </recommendedName>
</protein>
<proteinExistence type="inferred from homology"/>
<gene>
    <name evidence="6" type="ORF">DCAR_0415918</name>
</gene>
<dbReference type="FunFam" id="2.60.120.330:FF:000018">
    <property type="entry name" value="2-oxoglutarate (2OG) and Fe(II)-dependent oxygenase superfamily protein"/>
    <property type="match status" value="1"/>
</dbReference>
<name>A0AAF0WVJ2_DAUCS</name>
<evidence type="ECO:0000256" key="1">
    <source>
        <dbReference type="ARBA" id="ARBA00008056"/>
    </source>
</evidence>
<dbReference type="SUPFAM" id="SSF51197">
    <property type="entry name" value="Clavaminate synthase-like"/>
    <property type="match status" value="1"/>
</dbReference>
<evidence type="ECO:0000313" key="7">
    <source>
        <dbReference type="Proteomes" id="UP000077755"/>
    </source>
</evidence>
<keyword evidence="2 4" id="KW-0479">Metal-binding</keyword>
<dbReference type="EMBL" id="CP093346">
    <property type="protein sequence ID" value="WOG96582.1"/>
    <property type="molecule type" value="Genomic_DNA"/>
</dbReference>
<dbReference type="InterPro" id="IPR044861">
    <property type="entry name" value="IPNS-like_FE2OG_OXY"/>
</dbReference>
<evidence type="ECO:0000256" key="4">
    <source>
        <dbReference type="RuleBase" id="RU003682"/>
    </source>
</evidence>
<evidence type="ECO:0000259" key="5">
    <source>
        <dbReference type="PROSITE" id="PS51471"/>
    </source>
</evidence>
<accession>A0AAF0WVJ2</accession>
<keyword evidence="3 4" id="KW-0408">Iron</keyword>
<dbReference type="Gene3D" id="2.60.120.330">
    <property type="entry name" value="B-lactam Antibiotic, Isopenicillin N Synthase, Chain"/>
    <property type="match status" value="1"/>
</dbReference>
<organism evidence="6 7">
    <name type="scientific">Daucus carota subsp. sativus</name>
    <name type="common">Carrot</name>
    <dbReference type="NCBI Taxonomy" id="79200"/>
    <lineage>
        <taxon>Eukaryota</taxon>
        <taxon>Viridiplantae</taxon>
        <taxon>Streptophyta</taxon>
        <taxon>Embryophyta</taxon>
        <taxon>Tracheophyta</taxon>
        <taxon>Spermatophyta</taxon>
        <taxon>Magnoliopsida</taxon>
        <taxon>eudicotyledons</taxon>
        <taxon>Gunneridae</taxon>
        <taxon>Pentapetalae</taxon>
        <taxon>asterids</taxon>
        <taxon>campanulids</taxon>
        <taxon>Apiales</taxon>
        <taxon>Apiaceae</taxon>
        <taxon>Apioideae</taxon>
        <taxon>Scandiceae</taxon>
        <taxon>Daucinae</taxon>
        <taxon>Daucus</taxon>
        <taxon>Daucus sect. Daucus</taxon>
    </lineage>
</organism>
<dbReference type="Pfam" id="PF03171">
    <property type="entry name" value="2OG-FeII_Oxy"/>
    <property type="match status" value="1"/>
</dbReference>
<dbReference type="InterPro" id="IPR027443">
    <property type="entry name" value="IPNS-like_sf"/>
</dbReference>
<keyword evidence="4" id="KW-0560">Oxidoreductase</keyword>
<dbReference type="PROSITE" id="PS51471">
    <property type="entry name" value="FE2OG_OXY"/>
    <property type="match status" value="1"/>
</dbReference>
<dbReference type="AlphaFoldDB" id="A0AAF0WVJ2"/>
<evidence type="ECO:0000256" key="2">
    <source>
        <dbReference type="ARBA" id="ARBA00022723"/>
    </source>
</evidence>
<dbReference type="InterPro" id="IPR026992">
    <property type="entry name" value="DIOX_N"/>
</dbReference>